<evidence type="ECO:0000313" key="2">
    <source>
        <dbReference type="EMBL" id="KAJ1984622.1"/>
    </source>
</evidence>
<dbReference type="Proteomes" id="UP001151582">
    <property type="component" value="Unassembled WGS sequence"/>
</dbReference>
<dbReference type="SUPFAM" id="SSF51735">
    <property type="entry name" value="NAD(P)-binding Rossmann-fold domains"/>
    <property type="match status" value="1"/>
</dbReference>
<dbReference type="OrthoDB" id="10254221at2759"/>
<feature type="region of interest" description="Disordered" evidence="1">
    <location>
        <begin position="367"/>
        <end position="405"/>
    </location>
</feature>
<feature type="compositionally biased region" description="Low complexity" evidence="1">
    <location>
        <begin position="384"/>
        <end position="398"/>
    </location>
</feature>
<evidence type="ECO:0000256" key="1">
    <source>
        <dbReference type="SAM" id="MobiDB-lite"/>
    </source>
</evidence>
<dbReference type="EMBL" id="JANBQB010000014">
    <property type="protein sequence ID" value="KAJ1984622.1"/>
    <property type="molecule type" value="Genomic_DNA"/>
</dbReference>
<name>A0A9W8B7W6_9FUNG</name>
<comment type="caution">
    <text evidence="2">The sequence shown here is derived from an EMBL/GenBank/DDBJ whole genome shotgun (WGS) entry which is preliminary data.</text>
</comment>
<protein>
    <recommendedName>
        <fullName evidence="4">NAD(P)-binding domain-containing protein</fullName>
    </recommendedName>
</protein>
<evidence type="ECO:0000313" key="3">
    <source>
        <dbReference type="Proteomes" id="UP001151582"/>
    </source>
</evidence>
<gene>
    <name evidence="2" type="ORF">H4R34_000525</name>
</gene>
<proteinExistence type="predicted"/>
<dbReference type="Gene3D" id="3.40.50.720">
    <property type="entry name" value="NAD(P)-binding Rossmann-like Domain"/>
    <property type="match status" value="1"/>
</dbReference>
<organism evidence="2 3">
    <name type="scientific">Dimargaris verticillata</name>
    <dbReference type="NCBI Taxonomy" id="2761393"/>
    <lineage>
        <taxon>Eukaryota</taxon>
        <taxon>Fungi</taxon>
        <taxon>Fungi incertae sedis</taxon>
        <taxon>Zoopagomycota</taxon>
        <taxon>Kickxellomycotina</taxon>
        <taxon>Dimargaritomycetes</taxon>
        <taxon>Dimargaritales</taxon>
        <taxon>Dimargaritaceae</taxon>
        <taxon>Dimargaris</taxon>
    </lineage>
</organism>
<dbReference type="InterPro" id="IPR036291">
    <property type="entry name" value="NAD(P)-bd_dom_sf"/>
</dbReference>
<keyword evidence="3" id="KW-1185">Reference proteome</keyword>
<sequence length="531" mass="56499">MTAQSCQLLVTSADGYTGFKAVQYLCQLQVSGTPATQVWGDAFAECLHSLTIVAAVTDPLGPRGLALSALGATVVQLDPCNPVGPQVTWPAILAAAAYVLLIPPTHDDRVPLTLALIAACRTAQVPNVLLWSSLCNQQTPAQFASQFRCMEAALRDPDPPCHAIIAPTGGKSIGVGRSHSGDGLPRLHHWAILRVGWCMEYLYLHQAQVQHEAKLVLPTRSGYFAPVRLRDVAIAVVQIIVRMQRHALLCSHPSIMDATAAASEKATAMDPSLPLPLKRRYYRQTFNFTGPELVTGHRIATTLSSVVGKPIEYRSMASDAVAKYLLHQCQMVSASTWPVVASLTLGLGDGGKWLPGTAVCGPRELAGAAASDDEPGPLTSDGGSSSSAHATEHSACSSLVGTPTDHGLATNTQPLTWLSSTTLPLTPPFVATGPIGLNPSVLVDAEPPIFKQPNPLVVSSGDNYPQSHPLRLLSPLDTKVIMEMYDLIRHNRFDLITGDLAAVLEAEPETLQVFLSKKRSDFSCSATIGAV</sequence>
<evidence type="ECO:0008006" key="4">
    <source>
        <dbReference type="Google" id="ProtNLM"/>
    </source>
</evidence>
<dbReference type="AlphaFoldDB" id="A0A9W8B7W6"/>
<accession>A0A9W8B7W6</accession>
<reference evidence="2" key="1">
    <citation type="submission" date="2022-07" db="EMBL/GenBank/DDBJ databases">
        <title>Phylogenomic reconstructions and comparative analyses of Kickxellomycotina fungi.</title>
        <authorList>
            <person name="Reynolds N.K."/>
            <person name="Stajich J.E."/>
            <person name="Barry K."/>
            <person name="Grigoriev I.V."/>
            <person name="Crous P."/>
            <person name="Smith M.E."/>
        </authorList>
    </citation>
    <scope>NUCLEOTIDE SEQUENCE</scope>
    <source>
        <strain evidence="2">RSA 567</strain>
    </source>
</reference>